<sequence>MLQPGGLASISPPIRQPSPFPRHRHLLKCTGIEGHFRKVKYQASYLGAILEQKAFRNPPPFSVPITHPAFTLLPFKQAYA</sequence>
<dbReference type="AlphaFoldDB" id="A0AAV4PEI5"/>
<accession>A0AAV4PEI5</accession>
<proteinExistence type="predicted"/>
<gene>
    <name evidence="1" type="ORF">CEXT_503061</name>
</gene>
<dbReference type="EMBL" id="BPLR01004432">
    <property type="protein sequence ID" value="GIX94823.1"/>
    <property type="molecule type" value="Genomic_DNA"/>
</dbReference>
<evidence type="ECO:0000313" key="1">
    <source>
        <dbReference type="EMBL" id="GIX94823.1"/>
    </source>
</evidence>
<evidence type="ECO:0000313" key="2">
    <source>
        <dbReference type="Proteomes" id="UP001054945"/>
    </source>
</evidence>
<comment type="caution">
    <text evidence="1">The sequence shown here is derived from an EMBL/GenBank/DDBJ whole genome shotgun (WGS) entry which is preliminary data.</text>
</comment>
<protein>
    <submittedName>
        <fullName evidence="1">Uncharacterized protein</fullName>
    </submittedName>
</protein>
<organism evidence="1 2">
    <name type="scientific">Caerostris extrusa</name>
    <name type="common">Bark spider</name>
    <name type="synonym">Caerostris bankana</name>
    <dbReference type="NCBI Taxonomy" id="172846"/>
    <lineage>
        <taxon>Eukaryota</taxon>
        <taxon>Metazoa</taxon>
        <taxon>Ecdysozoa</taxon>
        <taxon>Arthropoda</taxon>
        <taxon>Chelicerata</taxon>
        <taxon>Arachnida</taxon>
        <taxon>Araneae</taxon>
        <taxon>Araneomorphae</taxon>
        <taxon>Entelegynae</taxon>
        <taxon>Araneoidea</taxon>
        <taxon>Araneidae</taxon>
        <taxon>Caerostris</taxon>
    </lineage>
</organism>
<dbReference type="Proteomes" id="UP001054945">
    <property type="component" value="Unassembled WGS sequence"/>
</dbReference>
<reference evidence="1 2" key="1">
    <citation type="submission" date="2021-06" db="EMBL/GenBank/DDBJ databases">
        <title>Caerostris extrusa draft genome.</title>
        <authorList>
            <person name="Kono N."/>
            <person name="Arakawa K."/>
        </authorList>
    </citation>
    <scope>NUCLEOTIDE SEQUENCE [LARGE SCALE GENOMIC DNA]</scope>
</reference>
<name>A0AAV4PEI5_CAEEX</name>
<keyword evidence="2" id="KW-1185">Reference proteome</keyword>